<dbReference type="Pfam" id="PF06262">
    <property type="entry name" value="Zincin_1"/>
    <property type="match status" value="1"/>
</dbReference>
<name>A0ABU7LVL0_9PROT</name>
<organism evidence="1 2">
    <name type="scientific">Hyphobacterium marinum</name>
    <dbReference type="NCBI Taxonomy" id="3116574"/>
    <lineage>
        <taxon>Bacteria</taxon>
        <taxon>Pseudomonadati</taxon>
        <taxon>Pseudomonadota</taxon>
        <taxon>Alphaproteobacteria</taxon>
        <taxon>Maricaulales</taxon>
        <taxon>Maricaulaceae</taxon>
        <taxon>Hyphobacterium</taxon>
    </lineage>
</organism>
<protein>
    <submittedName>
        <fullName evidence="1">Metallopeptidase family protein</fullName>
    </submittedName>
</protein>
<dbReference type="Proteomes" id="UP001310692">
    <property type="component" value="Unassembled WGS sequence"/>
</dbReference>
<gene>
    <name evidence="1" type="ORF">V0U35_02830</name>
</gene>
<dbReference type="CDD" id="cd12952">
    <property type="entry name" value="MMP_ACEL2062"/>
    <property type="match status" value="1"/>
</dbReference>
<dbReference type="Gene3D" id="3.30.2010.20">
    <property type="match status" value="1"/>
</dbReference>
<dbReference type="RefSeq" id="WP_330195138.1">
    <property type="nucleotide sequence ID" value="NZ_JAZDRO010000001.1"/>
</dbReference>
<comment type="caution">
    <text evidence="1">The sequence shown here is derived from an EMBL/GenBank/DDBJ whole genome shotgun (WGS) entry which is preliminary data.</text>
</comment>
<proteinExistence type="predicted"/>
<dbReference type="EMBL" id="JAZDRO010000001">
    <property type="protein sequence ID" value="MEE2565603.1"/>
    <property type="molecule type" value="Genomic_DNA"/>
</dbReference>
<reference evidence="1 2" key="1">
    <citation type="submission" date="2024-01" db="EMBL/GenBank/DDBJ databases">
        <title>Hyphobacterium bacterium isolated from marine sediment.</title>
        <authorList>
            <person name="Zhao S."/>
        </authorList>
    </citation>
    <scope>NUCLEOTIDE SEQUENCE [LARGE SCALE GENOMIC DNA]</scope>
    <source>
        <strain evidence="1 2">Y60-23</strain>
    </source>
</reference>
<dbReference type="InterPro" id="IPR038555">
    <property type="entry name" value="Zincin_1_sf"/>
</dbReference>
<accession>A0ABU7LVL0</accession>
<keyword evidence="2" id="KW-1185">Reference proteome</keyword>
<dbReference type="SUPFAM" id="SSF55486">
    <property type="entry name" value="Metalloproteases ('zincins'), catalytic domain"/>
    <property type="match status" value="1"/>
</dbReference>
<sequence>MTVRSLPTLDEFAALAEQAWEAMPEGFRALCGNVVIRVDDFADAETLEHFGMESPYQLSGLYHGVDLTQKSVMEPAGMPDQVFLYRKPILAEWKERGNVTLEELIEHVLVHEIGHHFGLSDDDMHALQDGEE</sequence>
<evidence type="ECO:0000313" key="2">
    <source>
        <dbReference type="Proteomes" id="UP001310692"/>
    </source>
</evidence>
<dbReference type="InterPro" id="IPR010428">
    <property type="entry name" value="Zincin_1"/>
</dbReference>
<evidence type="ECO:0000313" key="1">
    <source>
        <dbReference type="EMBL" id="MEE2565603.1"/>
    </source>
</evidence>